<accession>A0ABT9MHT0</accession>
<dbReference type="EMBL" id="JAURUR010000020">
    <property type="protein sequence ID" value="MDP9766148.1"/>
    <property type="molecule type" value="Genomic_DNA"/>
</dbReference>
<reference evidence="2 3" key="1">
    <citation type="submission" date="2023-07" db="EMBL/GenBank/DDBJ databases">
        <title>Genomic Encyclopedia of Type Strains, Phase IV (KMG-IV): sequencing the most valuable type-strain genomes for metagenomic binning, comparative biology and taxonomic classification.</title>
        <authorList>
            <person name="Goeker M."/>
        </authorList>
    </citation>
    <scope>NUCLEOTIDE SEQUENCE [LARGE SCALE GENOMIC DNA]</scope>
    <source>
        <strain evidence="2 3">NIO-1023</strain>
    </source>
</reference>
<organism evidence="2 3">
    <name type="scientific">Deinococcus enclensis</name>
    <dbReference type="NCBI Taxonomy" id="1049582"/>
    <lineage>
        <taxon>Bacteria</taxon>
        <taxon>Thermotogati</taxon>
        <taxon>Deinococcota</taxon>
        <taxon>Deinococci</taxon>
        <taxon>Deinococcales</taxon>
        <taxon>Deinococcaceae</taxon>
        <taxon>Deinococcus</taxon>
    </lineage>
</organism>
<gene>
    <name evidence="2" type="ORF">QO006_003612</name>
</gene>
<comment type="caution">
    <text evidence="2">The sequence shown here is derived from an EMBL/GenBank/DDBJ whole genome shotgun (WGS) entry which is preliminary data.</text>
</comment>
<feature type="region of interest" description="Disordered" evidence="1">
    <location>
        <begin position="153"/>
        <end position="178"/>
    </location>
</feature>
<evidence type="ECO:0000256" key="1">
    <source>
        <dbReference type="SAM" id="MobiDB-lite"/>
    </source>
</evidence>
<evidence type="ECO:0000313" key="3">
    <source>
        <dbReference type="Proteomes" id="UP001232163"/>
    </source>
</evidence>
<sequence>MSKDNLLRRLDILESLLESATPTEKAYYSGLKEKFERQITRFESKQETASEETPESLADVITEGYKGLFWFEYELSRDLDSHWHAYFTEQKEQRIAALQELEEKLKATGFDYTPPQYDRGVEEADAQAIDHEVRVDELKHFRRLLTSWAERNGQPESEIPELADIDRELHELTQHSTR</sequence>
<proteinExistence type="predicted"/>
<keyword evidence="3" id="KW-1185">Reference proteome</keyword>
<evidence type="ECO:0000313" key="2">
    <source>
        <dbReference type="EMBL" id="MDP9766148.1"/>
    </source>
</evidence>
<dbReference type="Proteomes" id="UP001232163">
    <property type="component" value="Unassembled WGS sequence"/>
</dbReference>
<name>A0ABT9MHT0_9DEIO</name>
<feature type="compositionally biased region" description="Basic and acidic residues" evidence="1">
    <location>
        <begin position="164"/>
        <end position="178"/>
    </location>
</feature>
<protein>
    <submittedName>
        <fullName evidence="2">Uncharacterized protein</fullName>
    </submittedName>
</protein>
<dbReference type="RefSeq" id="WP_307469047.1">
    <property type="nucleotide sequence ID" value="NZ_JAURUR010000020.1"/>
</dbReference>